<dbReference type="GO" id="GO:0004673">
    <property type="term" value="F:protein histidine kinase activity"/>
    <property type="evidence" value="ECO:0007669"/>
    <property type="project" value="UniProtKB-EC"/>
</dbReference>
<comment type="catalytic activity">
    <reaction evidence="1">
        <text>ATP + protein L-histidine = ADP + protein N-phospho-L-histidine.</text>
        <dbReference type="EC" id="2.7.13.3"/>
    </reaction>
</comment>
<keyword evidence="6" id="KW-0902">Two-component regulatory system</keyword>
<dbReference type="PANTHER" id="PTHR43395:SF1">
    <property type="entry name" value="CHEMOTAXIS PROTEIN CHEA"/>
    <property type="match status" value="1"/>
</dbReference>
<dbReference type="InterPro" id="IPR036061">
    <property type="entry name" value="CheW-like_dom_sf"/>
</dbReference>
<evidence type="ECO:0000259" key="12">
    <source>
        <dbReference type="PROSITE" id="PS50894"/>
    </source>
</evidence>
<feature type="domain" description="Response regulatory" evidence="11">
    <location>
        <begin position="709"/>
        <end position="827"/>
    </location>
</feature>
<dbReference type="InterPro" id="IPR036641">
    <property type="entry name" value="HPT_dom_sf"/>
</dbReference>
<dbReference type="GO" id="GO:0000160">
    <property type="term" value="P:phosphorelay signal transduction system"/>
    <property type="evidence" value="ECO:0007669"/>
    <property type="project" value="UniProtKB-KW"/>
</dbReference>
<dbReference type="InterPro" id="IPR008207">
    <property type="entry name" value="Sig_transdc_His_kin_Hpt_dom"/>
</dbReference>
<dbReference type="Pfam" id="PF02518">
    <property type="entry name" value="HATPase_c"/>
    <property type="match status" value="1"/>
</dbReference>
<evidence type="ECO:0000256" key="1">
    <source>
        <dbReference type="ARBA" id="ARBA00000085"/>
    </source>
</evidence>
<dbReference type="Gene3D" id="3.40.50.2300">
    <property type="match status" value="1"/>
</dbReference>
<dbReference type="Gene3D" id="3.30.565.10">
    <property type="entry name" value="Histidine kinase-like ATPase, C-terminal domain"/>
    <property type="match status" value="1"/>
</dbReference>
<evidence type="ECO:0000259" key="10">
    <source>
        <dbReference type="PROSITE" id="PS50109"/>
    </source>
</evidence>
<evidence type="ECO:0000256" key="8">
    <source>
        <dbReference type="PROSITE-ProRule" id="PRU00169"/>
    </source>
</evidence>
<evidence type="ECO:0000313" key="13">
    <source>
        <dbReference type="EMBL" id="HGG03228.1"/>
    </source>
</evidence>
<accession>A0A7C3ZZD8</accession>
<dbReference type="SUPFAM" id="SSF52172">
    <property type="entry name" value="CheY-like"/>
    <property type="match status" value="1"/>
</dbReference>
<proteinExistence type="predicted"/>
<feature type="modified residue" description="Phosphohistidine" evidence="7">
    <location>
        <position position="55"/>
    </location>
</feature>
<keyword evidence="4" id="KW-0808">Transferase</keyword>
<name>A0A7C3ZZD8_9CYAN</name>
<dbReference type="InterPro" id="IPR036890">
    <property type="entry name" value="HATPase_C_sf"/>
</dbReference>
<feature type="domain" description="Histidine kinase" evidence="10">
    <location>
        <begin position="310"/>
        <end position="551"/>
    </location>
</feature>
<dbReference type="Gene3D" id="1.20.120.160">
    <property type="entry name" value="HPT domain"/>
    <property type="match status" value="1"/>
</dbReference>
<feature type="region of interest" description="Disordered" evidence="9">
    <location>
        <begin position="253"/>
        <end position="285"/>
    </location>
</feature>
<dbReference type="SMART" id="SM00073">
    <property type="entry name" value="HPT"/>
    <property type="match status" value="1"/>
</dbReference>
<dbReference type="SMART" id="SM00387">
    <property type="entry name" value="HATPase_c"/>
    <property type="match status" value="1"/>
</dbReference>
<evidence type="ECO:0000256" key="4">
    <source>
        <dbReference type="ARBA" id="ARBA00022679"/>
    </source>
</evidence>
<comment type="caution">
    <text evidence="13">The sequence shown here is derived from an EMBL/GenBank/DDBJ whole genome shotgun (WGS) entry which is preliminary data.</text>
</comment>
<organism evidence="13">
    <name type="scientific">Planktothricoides sp. SpSt-374</name>
    <dbReference type="NCBI Taxonomy" id="2282167"/>
    <lineage>
        <taxon>Bacteria</taxon>
        <taxon>Bacillati</taxon>
        <taxon>Cyanobacteriota</taxon>
        <taxon>Cyanophyceae</taxon>
        <taxon>Oscillatoriophycideae</taxon>
        <taxon>Oscillatoriales</taxon>
        <taxon>Oscillatoriaceae</taxon>
        <taxon>Planktothricoides</taxon>
    </lineage>
</organism>
<dbReference type="SUPFAM" id="SSF47226">
    <property type="entry name" value="Histidine-containing phosphotransfer domain, HPT domain"/>
    <property type="match status" value="1"/>
</dbReference>
<evidence type="ECO:0000259" key="11">
    <source>
        <dbReference type="PROSITE" id="PS50110"/>
    </source>
</evidence>
<feature type="compositionally biased region" description="Pro residues" evidence="9">
    <location>
        <begin position="258"/>
        <end position="282"/>
    </location>
</feature>
<dbReference type="PROSITE" id="PS50110">
    <property type="entry name" value="RESPONSE_REGULATORY"/>
    <property type="match status" value="1"/>
</dbReference>
<dbReference type="CDD" id="cd00088">
    <property type="entry name" value="HPT"/>
    <property type="match status" value="1"/>
</dbReference>
<dbReference type="Pfam" id="PF00072">
    <property type="entry name" value="Response_reg"/>
    <property type="match status" value="1"/>
</dbReference>
<dbReference type="SUPFAM" id="SSF50341">
    <property type="entry name" value="CheW-like"/>
    <property type="match status" value="1"/>
</dbReference>
<evidence type="ECO:0000256" key="6">
    <source>
        <dbReference type="ARBA" id="ARBA00023012"/>
    </source>
</evidence>
<sequence length="836" mass="90337">MKGVLNQEELAAIALASRQSFLYEEAPDQLATLEQGIEQLRQGGQEYTPIIRAAHSLKGGAGLASMPELSRLAHKLEDLLIALRLGRITVRETADKLLSQTLDRIAEQLLAAMGNQELPEGTQKLEATTAALEAFLAQLPAATAADEELEPVASSSFQQPSFYKTALTEDLEECLQRLEADITAPAAVAGFVEEATLLGETLGLTWLRDMAAEMAAVVGQELPEAAISEIISGIRKSRTEFLNGTVSPPVGSVVSNLPPSPPTPPPLPSLPPAPLPPVPQSPGPQAQIPQRFLKYLILQPQAAPLPGLLQVRVPLTRLEEMGDRAAELLAQCQRLQDPTNSDIPAAITAIRSRLEALSADITNLRLVPFRQIAERYYTPLESLKQQYHKQVQLIVQDPENLVDQVILEQLQAPLTHLFRNAFDHGIELPVERKALGKPPIATITLAATTRRAHLEITITDDGRGIDTAKVHQRALEKGLINQDDRQLTTAEILQFLFTPGFSTASRVTDLSGRGVGLDIVLSQVSRLGGSLELATELGYGTKFIITVPLTQTVLTLYFFQSGGASLALSARDILDIIDIPSNNHHRSQEGREEIIWQNQSIPLFNLANFLPYGRQARRLIPASAPQSPETPQPEKAQVIIIDMGQKVGLVVDNIIGKISAAVKPFDPTLPVPAWVEGWTWGSGGEVVPCLSGASLAELIPFTNTAAQPTILVVDDSPAVRRTLEMVLSSAGFAVVTANDGTEGIAALTENAARFSLVISDLEMPNLDGFGLLAAMKNHPIWRRLPVVMLTSQNTPYHRRRALELGAALYLTKPFEPATILASLSGLGLPKIGDIVA</sequence>
<keyword evidence="3 8" id="KW-0597">Phosphoprotein</keyword>
<evidence type="ECO:0000256" key="2">
    <source>
        <dbReference type="ARBA" id="ARBA00012438"/>
    </source>
</evidence>
<dbReference type="Pfam" id="PF01627">
    <property type="entry name" value="Hpt"/>
    <property type="match status" value="1"/>
</dbReference>
<dbReference type="EMBL" id="DSPX01000224">
    <property type="protein sequence ID" value="HGG03228.1"/>
    <property type="molecule type" value="Genomic_DNA"/>
</dbReference>
<dbReference type="InterPro" id="IPR003594">
    <property type="entry name" value="HATPase_dom"/>
</dbReference>
<dbReference type="PROSITE" id="PS50109">
    <property type="entry name" value="HIS_KIN"/>
    <property type="match status" value="1"/>
</dbReference>
<dbReference type="InterPro" id="IPR051315">
    <property type="entry name" value="Bact_Chemotaxis_CheA"/>
</dbReference>
<keyword evidence="5 13" id="KW-0418">Kinase</keyword>
<dbReference type="PANTHER" id="PTHR43395">
    <property type="entry name" value="SENSOR HISTIDINE KINASE CHEA"/>
    <property type="match status" value="1"/>
</dbReference>
<feature type="domain" description="HPt" evidence="12">
    <location>
        <begin position="11"/>
        <end position="112"/>
    </location>
</feature>
<dbReference type="InterPro" id="IPR011006">
    <property type="entry name" value="CheY-like_superfamily"/>
</dbReference>
<dbReference type="PRINTS" id="PR00344">
    <property type="entry name" value="BCTRLSENSOR"/>
</dbReference>
<reference evidence="13" key="1">
    <citation type="journal article" date="2020" name="mSystems">
        <title>Genome- and Community-Level Interaction Insights into Carbon Utilization and Element Cycling Functions of Hydrothermarchaeota in Hydrothermal Sediment.</title>
        <authorList>
            <person name="Zhou Z."/>
            <person name="Liu Y."/>
            <person name="Xu W."/>
            <person name="Pan J."/>
            <person name="Luo Z.H."/>
            <person name="Li M."/>
        </authorList>
    </citation>
    <scope>NUCLEOTIDE SEQUENCE [LARGE SCALE GENOMIC DNA]</scope>
    <source>
        <strain evidence="13">SpSt-374</strain>
    </source>
</reference>
<evidence type="ECO:0000256" key="7">
    <source>
        <dbReference type="PROSITE-ProRule" id="PRU00110"/>
    </source>
</evidence>
<dbReference type="AlphaFoldDB" id="A0A7C3ZZD8"/>
<dbReference type="PROSITE" id="PS50894">
    <property type="entry name" value="HPT"/>
    <property type="match status" value="1"/>
</dbReference>
<dbReference type="Pfam" id="PF01584">
    <property type="entry name" value="CheW"/>
    <property type="match status" value="1"/>
</dbReference>
<dbReference type="EC" id="2.7.13.3" evidence="2"/>
<dbReference type="SMART" id="SM00260">
    <property type="entry name" value="CheW"/>
    <property type="match status" value="1"/>
</dbReference>
<evidence type="ECO:0000256" key="5">
    <source>
        <dbReference type="ARBA" id="ARBA00022777"/>
    </source>
</evidence>
<gene>
    <name evidence="13" type="ORF">ENR15_21965</name>
</gene>
<dbReference type="SUPFAM" id="SSF55874">
    <property type="entry name" value="ATPase domain of HSP90 chaperone/DNA topoisomerase II/histidine kinase"/>
    <property type="match status" value="1"/>
</dbReference>
<dbReference type="GO" id="GO:0006935">
    <property type="term" value="P:chemotaxis"/>
    <property type="evidence" value="ECO:0007669"/>
    <property type="project" value="InterPro"/>
</dbReference>
<dbReference type="InterPro" id="IPR005467">
    <property type="entry name" value="His_kinase_dom"/>
</dbReference>
<dbReference type="InterPro" id="IPR002545">
    <property type="entry name" value="CheW-lke_dom"/>
</dbReference>
<protein>
    <recommendedName>
        <fullName evidence="2">histidine kinase</fullName>
        <ecNumber evidence="2">2.7.13.3</ecNumber>
    </recommendedName>
</protein>
<dbReference type="InterPro" id="IPR004358">
    <property type="entry name" value="Sig_transdc_His_kin-like_C"/>
</dbReference>
<dbReference type="InterPro" id="IPR001789">
    <property type="entry name" value="Sig_transdc_resp-reg_receiver"/>
</dbReference>
<evidence type="ECO:0000256" key="3">
    <source>
        <dbReference type="ARBA" id="ARBA00022553"/>
    </source>
</evidence>
<dbReference type="FunFam" id="3.30.565.10:FF:000016">
    <property type="entry name" value="Chemotaxis protein CheA, putative"/>
    <property type="match status" value="1"/>
</dbReference>
<dbReference type="SMART" id="SM00448">
    <property type="entry name" value="REC"/>
    <property type="match status" value="1"/>
</dbReference>
<evidence type="ECO:0000256" key="9">
    <source>
        <dbReference type="SAM" id="MobiDB-lite"/>
    </source>
</evidence>
<feature type="modified residue" description="4-aspartylphosphate" evidence="8">
    <location>
        <position position="760"/>
    </location>
</feature>